<reference evidence="2" key="1">
    <citation type="submission" date="2021-02" db="EMBL/GenBank/DDBJ databases">
        <authorList>
            <person name="Dougan E. K."/>
            <person name="Rhodes N."/>
            <person name="Thang M."/>
            <person name="Chan C."/>
        </authorList>
    </citation>
    <scope>NUCLEOTIDE SEQUENCE</scope>
</reference>
<dbReference type="Proteomes" id="UP000649617">
    <property type="component" value="Unassembled WGS sequence"/>
</dbReference>
<feature type="region of interest" description="Disordered" evidence="1">
    <location>
        <begin position="61"/>
        <end position="80"/>
    </location>
</feature>
<dbReference type="AlphaFoldDB" id="A0A812XEE4"/>
<sequence>ACEQHRSGRCNKLTKKALSGLGHDAGAAAHAAEQLIQKSRIAKRRTFPILDLLRTGIGPAPDQLDALDAPNGPDYVPPPGPVPGTASGCNCSPHSHCAGRGREFPWCKINRTEPCSLLSQPSFVDAAGADHRVAGSGQPPAVWDYCGPPKENSETVHAGAHCERRDDIVEKYHDDSEFWDRDGNFNWNKVPRKDRMTLEAMIVPKEGQGLCVRTPSSGAHFVCPTAQDDLDEARPEGTEWARTRTWDFCVPAAPEEKIKVLQELAQETQASFANASAHLQPLLPLCRDYIGVI</sequence>
<proteinExistence type="predicted"/>
<evidence type="ECO:0000313" key="2">
    <source>
        <dbReference type="EMBL" id="CAE7719981.1"/>
    </source>
</evidence>
<accession>A0A812XEE4</accession>
<dbReference type="OrthoDB" id="439878at2759"/>
<comment type="caution">
    <text evidence="2">The sequence shown here is derived from an EMBL/GenBank/DDBJ whole genome shotgun (WGS) entry which is preliminary data.</text>
</comment>
<feature type="non-terminal residue" evidence="2">
    <location>
        <position position="293"/>
    </location>
</feature>
<evidence type="ECO:0000256" key="1">
    <source>
        <dbReference type="SAM" id="MobiDB-lite"/>
    </source>
</evidence>
<gene>
    <name evidence="2" type="ORF">SPIL2461_LOCUS20500</name>
</gene>
<organism evidence="2 3">
    <name type="scientific">Symbiodinium pilosum</name>
    <name type="common">Dinoflagellate</name>
    <dbReference type="NCBI Taxonomy" id="2952"/>
    <lineage>
        <taxon>Eukaryota</taxon>
        <taxon>Sar</taxon>
        <taxon>Alveolata</taxon>
        <taxon>Dinophyceae</taxon>
        <taxon>Suessiales</taxon>
        <taxon>Symbiodiniaceae</taxon>
        <taxon>Symbiodinium</taxon>
    </lineage>
</organism>
<protein>
    <submittedName>
        <fullName evidence="2">Uncharacterized protein</fullName>
    </submittedName>
</protein>
<name>A0A812XEE4_SYMPI</name>
<dbReference type="EMBL" id="CAJNIZ010045436">
    <property type="protein sequence ID" value="CAE7719981.1"/>
    <property type="molecule type" value="Genomic_DNA"/>
</dbReference>
<keyword evidence="3" id="KW-1185">Reference proteome</keyword>
<evidence type="ECO:0000313" key="3">
    <source>
        <dbReference type="Proteomes" id="UP000649617"/>
    </source>
</evidence>